<protein>
    <recommendedName>
        <fullName evidence="6">Ribosomal RNA-processing protein 7 C-terminal domain-containing protein</fullName>
    </recommendedName>
</protein>
<dbReference type="Gene3D" id="6.10.250.1770">
    <property type="match status" value="1"/>
</dbReference>
<comment type="similarity">
    <text evidence="1">Belongs to the RRP7 family.</text>
</comment>
<evidence type="ECO:0000259" key="3">
    <source>
        <dbReference type="Pfam" id="PF17799"/>
    </source>
</evidence>
<dbReference type="STRING" id="1392247.A0A3N4KCF7"/>
<organism evidence="4 5">
    <name type="scientific">Morchella conica CCBAS932</name>
    <dbReference type="NCBI Taxonomy" id="1392247"/>
    <lineage>
        <taxon>Eukaryota</taxon>
        <taxon>Fungi</taxon>
        <taxon>Dikarya</taxon>
        <taxon>Ascomycota</taxon>
        <taxon>Pezizomycotina</taxon>
        <taxon>Pezizomycetes</taxon>
        <taxon>Pezizales</taxon>
        <taxon>Morchellaceae</taxon>
        <taxon>Morchella</taxon>
    </lineage>
</organism>
<evidence type="ECO:0000256" key="1">
    <source>
        <dbReference type="ARBA" id="ARBA00006110"/>
    </source>
</evidence>
<dbReference type="GO" id="GO:0006364">
    <property type="term" value="P:rRNA processing"/>
    <property type="evidence" value="ECO:0007669"/>
    <property type="project" value="TreeGrafter"/>
</dbReference>
<dbReference type="FunCoup" id="A0A3N4KCF7">
    <property type="interactions" value="245"/>
</dbReference>
<dbReference type="Proteomes" id="UP000277580">
    <property type="component" value="Unassembled WGS sequence"/>
</dbReference>
<dbReference type="EMBL" id="ML119167">
    <property type="protein sequence ID" value="RPB08157.1"/>
    <property type="molecule type" value="Genomic_DNA"/>
</dbReference>
<reference evidence="4 5" key="1">
    <citation type="journal article" date="2018" name="Nat. Ecol. Evol.">
        <title>Pezizomycetes genomes reveal the molecular basis of ectomycorrhizal truffle lifestyle.</title>
        <authorList>
            <person name="Murat C."/>
            <person name="Payen T."/>
            <person name="Noel B."/>
            <person name="Kuo A."/>
            <person name="Morin E."/>
            <person name="Chen J."/>
            <person name="Kohler A."/>
            <person name="Krizsan K."/>
            <person name="Balestrini R."/>
            <person name="Da Silva C."/>
            <person name="Montanini B."/>
            <person name="Hainaut M."/>
            <person name="Levati E."/>
            <person name="Barry K.W."/>
            <person name="Belfiori B."/>
            <person name="Cichocki N."/>
            <person name="Clum A."/>
            <person name="Dockter R.B."/>
            <person name="Fauchery L."/>
            <person name="Guy J."/>
            <person name="Iotti M."/>
            <person name="Le Tacon F."/>
            <person name="Lindquist E.A."/>
            <person name="Lipzen A."/>
            <person name="Malagnac F."/>
            <person name="Mello A."/>
            <person name="Molinier V."/>
            <person name="Miyauchi S."/>
            <person name="Poulain J."/>
            <person name="Riccioni C."/>
            <person name="Rubini A."/>
            <person name="Sitrit Y."/>
            <person name="Splivallo R."/>
            <person name="Traeger S."/>
            <person name="Wang M."/>
            <person name="Zifcakova L."/>
            <person name="Wipf D."/>
            <person name="Zambonelli A."/>
            <person name="Paolocci F."/>
            <person name="Nowrousian M."/>
            <person name="Ottonello S."/>
            <person name="Baldrian P."/>
            <person name="Spatafora J.W."/>
            <person name="Henrissat B."/>
            <person name="Nagy L.G."/>
            <person name="Aury J.M."/>
            <person name="Wincker P."/>
            <person name="Grigoriev I.V."/>
            <person name="Bonfante P."/>
            <person name="Martin F.M."/>
        </authorList>
    </citation>
    <scope>NUCLEOTIDE SEQUENCE [LARGE SCALE GENOMIC DNA]</scope>
    <source>
        <strain evidence="4 5">CCBAS932</strain>
    </source>
</reference>
<evidence type="ECO:0000259" key="2">
    <source>
        <dbReference type="Pfam" id="PF12923"/>
    </source>
</evidence>
<accession>A0A3N4KCF7</accession>
<sequence length="287" mass="32711">MSKTPTKINEYLVLPIKLPDRIVESTLHYLYLRRHAPKVATPSDSRSLFAVNVPIDSTEAHLRGLFLRIGGGMVDSVVFDGEDKNKRREEAAPAESKKRKRVDDADVEAAATVMTWDRKLRRSGSTAVVVFVDKQGEVPVWGEGISDANKIPALGISRYLTHHNLRFPSKIELQSSIDAFMTIFNEQEAENARALARRRQEPDEDGFITVVRGGRVAPARQEEAAALAKKKGEKEAPKNFYRFQTREVRKERHQQLLAKFEMDKKKVAERKNMRKFKVSELSSWIRI</sequence>
<dbReference type="AlphaFoldDB" id="A0A3N4KCF7"/>
<dbReference type="InterPro" id="IPR024326">
    <property type="entry name" value="RRP7_C"/>
</dbReference>
<name>A0A3N4KCF7_9PEZI</name>
<dbReference type="GO" id="GO:0032545">
    <property type="term" value="C:CURI complex"/>
    <property type="evidence" value="ECO:0007669"/>
    <property type="project" value="TreeGrafter"/>
</dbReference>
<dbReference type="InterPro" id="IPR040447">
    <property type="entry name" value="RRM_Rrp7"/>
</dbReference>
<dbReference type="OrthoDB" id="5390at2759"/>
<keyword evidence="5" id="KW-1185">Reference proteome</keyword>
<dbReference type="PANTHER" id="PTHR13191">
    <property type="entry name" value="RIBOSOMAL RNA PROCESSING PROTEIN 7-RELATED"/>
    <property type="match status" value="1"/>
</dbReference>
<dbReference type="GO" id="GO:0000028">
    <property type="term" value="P:ribosomal small subunit assembly"/>
    <property type="evidence" value="ECO:0007669"/>
    <property type="project" value="TreeGrafter"/>
</dbReference>
<evidence type="ECO:0008006" key="6">
    <source>
        <dbReference type="Google" id="ProtNLM"/>
    </source>
</evidence>
<dbReference type="CDD" id="cd12950">
    <property type="entry name" value="RRP7_Rrp7p"/>
    <property type="match status" value="1"/>
</dbReference>
<dbReference type="Pfam" id="PF12923">
    <property type="entry name" value="RRP7"/>
    <property type="match status" value="1"/>
</dbReference>
<feature type="domain" description="Rrp7 RRM-like N-terminal" evidence="3">
    <location>
        <begin position="8"/>
        <end position="135"/>
    </location>
</feature>
<evidence type="ECO:0000313" key="4">
    <source>
        <dbReference type="EMBL" id="RPB08157.1"/>
    </source>
</evidence>
<dbReference type="GO" id="GO:0034456">
    <property type="term" value="C:UTP-C complex"/>
    <property type="evidence" value="ECO:0007669"/>
    <property type="project" value="TreeGrafter"/>
</dbReference>
<dbReference type="PANTHER" id="PTHR13191:SF0">
    <property type="entry name" value="RIBOSOMAL RNA-PROCESSING PROTEIN 7 HOMOLOG A-RELATED"/>
    <property type="match status" value="1"/>
</dbReference>
<feature type="domain" description="Ribosomal RNA-processing protein 7 C-terminal" evidence="2">
    <location>
        <begin position="165"/>
        <end position="277"/>
    </location>
</feature>
<dbReference type="Pfam" id="PF17799">
    <property type="entry name" value="RRM_Rrp7"/>
    <property type="match status" value="1"/>
</dbReference>
<gene>
    <name evidence="4" type="ORF">P167DRAFT_363119</name>
</gene>
<dbReference type="InterPro" id="IPR040446">
    <property type="entry name" value="RRP7"/>
</dbReference>
<dbReference type="CDD" id="cd12293">
    <property type="entry name" value="dRRM_Rrp7p"/>
    <property type="match status" value="1"/>
</dbReference>
<dbReference type="InParanoid" id="A0A3N4KCF7"/>
<evidence type="ECO:0000313" key="5">
    <source>
        <dbReference type="Proteomes" id="UP000277580"/>
    </source>
</evidence>
<proteinExistence type="inferred from homology"/>